<dbReference type="InterPro" id="IPR011009">
    <property type="entry name" value="Kinase-like_dom_sf"/>
</dbReference>
<evidence type="ECO:0000313" key="3">
    <source>
        <dbReference type="Proteomes" id="UP000799424"/>
    </source>
</evidence>
<dbReference type="PANTHER" id="PTHR21310">
    <property type="entry name" value="AMINOGLYCOSIDE PHOSPHOTRANSFERASE-RELATED-RELATED"/>
    <property type="match status" value="1"/>
</dbReference>
<dbReference type="InterPro" id="IPR002575">
    <property type="entry name" value="Aminoglycoside_PTrfase"/>
</dbReference>
<gene>
    <name evidence="2" type="ORF">CC86DRAFT_430713</name>
</gene>
<organism evidence="2 3">
    <name type="scientific">Ophiobolus disseminans</name>
    <dbReference type="NCBI Taxonomy" id="1469910"/>
    <lineage>
        <taxon>Eukaryota</taxon>
        <taxon>Fungi</taxon>
        <taxon>Dikarya</taxon>
        <taxon>Ascomycota</taxon>
        <taxon>Pezizomycotina</taxon>
        <taxon>Dothideomycetes</taxon>
        <taxon>Pleosporomycetidae</taxon>
        <taxon>Pleosporales</taxon>
        <taxon>Pleosporineae</taxon>
        <taxon>Phaeosphaeriaceae</taxon>
        <taxon>Ophiobolus</taxon>
    </lineage>
</organism>
<sequence length="519" mass="59029">MGSPYHISDAAFRHFPYDHSSAEYEALSTITESLEHPQRTILSTFVQHAVDTRLASQFLLDEVFSRGKASVLEILADWITLIKKVRPVICTDLSHPLKQAVWRRDGGQCCLSKVRVGKSFTAWVYIVPPSLFEDCGTTSNEQVYKLLSIFIGESRLNNLRALPDRNSPSVDPCSQVIILSPSVFEHFRNGRISLKGGFAAASQDSVRLYPRLHNYSKVNELIPFIYVERPQFVTWENKASSPVSLPHAHLSDVHHRFADAMAWLDVVEYMKQKRSTLSTDEVRNKLSSDKKLPAKKTWISRHILNLWTLLPAAIRAFTYKRLASIACRFDGHTGSDRTFRLPFNLYLRMAGSDWAPKYEAESQALQLVEKHTTIPARRALDVIKHSSSPFLLMTGLPGTPVRLMLPTMTDKQVVALIRDLKVYVAELRHIPNKTGSGFEICNPLGGGILDWRIANSQREELRFRDEAEFNQFLTHDLPLTEDMLTQSSKAHSIRHDIVFTHADLNMRNILVDEERKISV</sequence>
<dbReference type="PANTHER" id="PTHR21310:SF58">
    <property type="entry name" value="AMINOGLYCOSIDE PHOSPHOTRANSFERASE DOMAIN-CONTAINING PROTEIN"/>
    <property type="match status" value="1"/>
</dbReference>
<keyword evidence="3" id="KW-1185">Reference proteome</keyword>
<evidence type="ECO:0000259" key="1">
    <source>
        <dbReference type="Pfam" id="PF01636"/>
    </source>
</evidence>
<proteinExistence type="predicted"/>
<name>A0A6A7ACV5_9PLEO</name>
<evidence type="ECO:0000313" key="2">
    <source>
        <dbReference type="EMBL" id="KAF2831066.1"/>
    </source>
</evidence>
<accession>A0A6A7ACV5</accession>
<protein>
    <recommendedName>
        <fullName evidence="1">Aminoglycoside phosphotransferase domain-containing protein</fullName>
    </recommendedName>
</protein>
<dbReference type="AlphaFoldDB" id="A0A6A7ACV5"/>
<feature type="domain" description="Aminoglycoside phosphotransferase" evidence="1">
    <location>
        <begin position="345"/>
        <end position="517"/>
    </location>
</feature>
<dbReference type="SUPFAM" id="SSF56112">
    <property type="entry name" value="Protein kinase-like (PK-like)"/>
    <property type="match status" value="1"/>
</dbReference>
<dbReference type="Pfam" id="PF01636">
    <property type="entry name" value="APH"/>
    <property type="match status" value="1"/>
</dbReference>
<dbReference type="EMBL" id="MU006218">
    <property type="protein sequence ID" value="KAF2831066.1"/>
    <property type="molecule type" value="Genomic_DNA"/>
</dbReference>
<dbReference type="Proteomes" id="UP000799424">
    <property type="component" value="Unassembled WGS sequence"/>
</dbReference>
<reference evidence="2" key="1">
    <citation type="journal article" date="2020" name="Stud. Mycol.">
        <title>101 Dothideomycetes genomes: a test case for predicting lifestyles and emergence of pathogens.</title>
        <authorList>
            <person name="Haridas S."/>
            <person name="Albert R."/>
            <person name="Binder M."/>
            <person name="Bloem J."/>
            <person name="Labutti K."/>
            <person name="Salamov A."/>
            <person name="Andreopoulos B."/>
            <person name="Baker S."/>
            <person name="Barry K."/>
            <person name="Bills G."/>
            <person name="Bluhm B."/>
            <person name="Cannon C."/>
            <person name="Castanera R."/>
            <person name="Culley D."/>
            <person name="Daum C."/>
            <person name="Ezra D."/>
            <person name="Gonzalez J."/>
            <person name="Henrissat B."/>
            <person name="Kuo A."/>
            <person name="Liang C."/>
            <person name="Lipzen A."/>
            <person name="Lutzoni F."/>
            <person name="Magnuson J."/>
            <person name="Mondo S."/>
            <person name="Nolan M."/>
            <person name="Ohm R."/>
            <person name="Pangilinan J."/>
            <person name="Park H.-J."/>
            <person name="Ramirez L."/>
            <person name="Alfaro M."/>
            <person name="Sun H."/>
            <person name="Tritt A."/>
            <person name="Yoshinaga Y."/>
            <person name="Zwiers L.-H."/>
            <person name="Turgeon B."/>
            <person name="Goodwin S."/>
            <person name="Spatafora J."/>
            <person name="Crous P."/>
            <person name="Grigoriev I."/>
        </authorList>
    </citation>
    <scope>NUCLEOTIDE SEQUENCE</scope>
    <source>
        <strain evidence="2">CBS 113818</strain>
    </source>
</reference>
<dbReference type="OrthoDB" id="10003767at2759"/>
<dbReference type="InterPro" id="IPR051678">
    <property type="entry name" value="AGP_Transferase"/>
</dbReference>